<reference evidence="13" key="2">
    <citation type="submission" date="2025-08" db="UniProtKB">
        <authorList>
            <consortium name="Ensembl"/>
        </authorList>
    </citation>
    <scope>IDENTIFICATION</scope>
</reference>
<dbReference type="GO" id="GO:0004930">
    <property type="term" value="F:G protein-coupled receptor activity"/>
    <property type="evidence" value="ECO:0007669"/>
    <property type="project" value="InterPro"/>
</dbReference>
<comment type="similarity">
    <text evidence="2">Belongs to the G-protein coupled receptor 2 family. Adhesion G-protein coupled receptor (ADGR) subfamily.</text>
</comment>
<sequence length="684" mass="76517">MPLKDTVQQATGNESSKGRSHEDIELLFLEVGDKIQGLNEKSKTSGFPGQCQGNCMNGSHCKQFCENPFHGEIGFTCNNKRWQKSNETCTSLTVQTLFQETNGISIYEPSLSGSSRFSSDVLLSPSNEEFIESAVEGIQKKCPDDYACIINSVRSSEVTSGNIAFIVELLKNISTQLSSNINRRKMQSFSTMANHVLNRSAISNWAFIPERNTSSVLLKSVNSFAENLNISDEPENIVNEPFIQTKGFRINQNTQGKSFNFSMRVPSDEENVQGTVFIPWKELRKLPAASQAISIAFPTLGRILEEAHLQNESLSRQVNGLVLSVILPKRLKQVFLTFEKINKSHSAKAQCVGWHSDKRRWVEEACETTMDVMDKASCRCNYTNLLMSFSILMSPKTFPNKTLDYITCIGLSISILSLILCLIIEITVWSQVTVTEISYMRHVCIVNISMSLLIANIWFIVASFFDGAARSYGWCVTVTFFSHYFYLSLFFWMLIKALLILYGILIVFRRMMKSTMMAVAFSVGYGCPLVIAAITVSVTEPRKGYVRAQACWLNWDDSRALLAFVIPALTIVAVNLIVVFVVAVNTRRPSIGSSKSQDMVTIMRISKNVAILTPLLGLSWGFGIATLIDSSSLVFHIIFSLLNAFQGFFILLFGTILDQKTREALKVRMSSLKGTSRIEEHASR</sequence>
<dbReference type="PRINTS" id="PR00249">
    <property type="entry name" value="GPCRSECRETIN"/>
</dbReference>
<evidence type="ECO:0000256" key="1">
    <source>
        <dbReference type="ARBA" id="ARBA00004141"/>
    </source>
</evidence>
<keyword evidence="4" id="KW-0732">Signal</keyword>
<dbReference type="InterPro" id="IPR008078">
    <property type="entry name" value="GPCR_2_Ig-hepta-like_rcpt"/>
</dbReference>
<dbReference type="HOGENOM" id="CLU_002753_3_6_1"/>
<keyword evidence="7" id="KW-1015">Disulfide bond</keyword>
<feature type="transmembrane region" description="Helical" evidence="10">
    <location>
        <begin position="515"/>
        <end position="539"/>
    </location>
</feature>
<reference evidence="13" key="3">
    <citation type="submission" date="2025-09" db="UniProtKB">
        <authorList>
            <consortium name="Ensembl"/>
        </authorList>
    </citation>
    <scope>IDENTIFICATION</scope>
</reference>
<feature type="transmembrane region" description="Helical" evidence="10">
    <location>
        <begin position="634"/>
        <end position="657"/>
    </location>
</feature>
<feature type="transmembrane region" description="Helical" evidence="10">
    <location>
        <begin position="559"/>
        <end position="584"/>
    </location>
</feature>
<organism evidence="13 14">
    <name type="scientific">Sarcophilus harrisii</name>
    <name type="common">Tasmanian devil</name>
    <name type="synonym">Sarcophilus laniarius</name>
    <dbReference type="NCBI Taxonomy" id="9305"/>
    <lineage>
        <taxon>Eukaryota</taxon>
        <taxon>Metazoa</taxon>
        <taxon>Chordata</taxon>
        <taxon>Craniata</taxon>
        <taxon>Vertebrata</taxon>
        <taxon>Euteleostomi</taxon>
        <taxon>Mammalia</taxon>
        <taxon>Metatheria</taxon>
        <taxon>Dasyuromorphia</taxon>
        <taxon>Dasyuridae</taxon>
        <taxon>Sarcophilus</taxon>
    </lineage>
</organism>
<dbReference type="PANTHER" id="PTHR45813">
    <property type="entry name" value="IG-LIKE DOMAIN-CONTAINING PROTEIN"/>
    <property type="match status" value="1"/>
</dbReference>
<keyword evidence="14" id="KW-1185">Reference proteome</keyword>
<evidence type="ECO:0000256" key="2">
    <source>
        <dbReference type="ARBA" id="ARBA00007343"/>
    </source>
</evidence>
<name>G3VYK0_SARHA</name>
<evidence type="ECO:0000256" key="6">
    <source>
        <dbReference type="ARBA" id="ARBA00023136"/>
    </source>
</evidence>
<proteinExistence type="inferred from homology"/>
<dbReference type="GO" id="GO:0007166">
    <property type="term" value="P:cell surface receptor signaling pathway"/>
    <property type="evidence" value="ECO:0007669"/>
    <property type="project" value="InterPro"/>
</dbReference>
<dbReference type="Ensembl" id="ENSSHAT00000008322.2">
    <property type="protein sequence ID" value="ENSSHAP00000008255.2"/>
    <property type="gene ID" value="ENSSHAG00000007150.2"/>
</dbReference>
<gene>
    <name evidence="13" type="primary">ADGRF4</name>
</gene>
<feature type="transmembrane region" description="Helical" evidence="10">
    <location>
        <begin position="605"/>
        <end position="628"/>
    </location>
</feature>
<dbReference type="Proteomes" id="UP000007648">
    <property type="component" value="Unassembled WGS sequence"/>
</dbReference>
<keyword evidence="3 10" id="KW-0812">Transmembrane</keyword>
<keyword evidence="8" id="KW-0325">Glycoprotein</keyword>
<dbReference type="InterPro" id="IPR057244">
    <property type="entry name" value="GAIN_B"/>
</dbReference>
<evidence type="ECO:0000256" key="9">
    <source>
        <dbReference type="SAM" id="MobiDB-lite"/>
    </source>
</evidence>
<dbReference type="GeneTree" id="ENSGT00940000161797"/>
<dbReference type="GO" id="GO:0016020">
    <property type="term" value="C:membrane"/>
    <property type="evidence" value="ECO:0007669"/>
    <property type="project" value="UniProtKB-SubCell"/>
</dbReference>
<keyword evidence="6 10" id="KW-0472">Membrane</keyword>
<evidence type="ECO:0000313" key="13">
    <source>
        <dbReference type="Ensembl" id="ENSSHAP00000008255.2"/>
    </source>
</evidence>
<dbReference type="PROSITE" id="PS50261">
    <property type="entry name" value="G_PROTEIN_RECEP_F2_4"/>
    <property type="match status" value="1"/>
</dbReference>
<dbReference type="PROSITE" id="PS50221">
    <property type="entry name" value="GAIN_B"/>
    <property type="match status" value="1"/>
</dbReference>
<dbReference type="FunFam" id="2.60.220.50:FF:000015">
    <property type="entry name" value="Adhesion G protein-coupled receptor F4"/>
    <property type="match status" value="1"/>
</dbReference>
<reference evidence="13 14" key="1">
    <citation type="journal article" date="2011" name="Proc. Natl. Acad. Sci. U.S.A.">
        <title>Genetic diversity and population structure of the endangered marsupial Sarcophilus harrisii (Tasmanian devil).</title>
        <authorList>
            <person name="Miller W."/>
            <person name="Hayes V.M."/>
            <person name="Ratan A."/>
            <person name="Petersen D.C."/>
            <person name="Wittekindt N.E."/>
            <person name="Miller J."/>
            <person name="Walenz B."/>
            <person name="Knight J."/>
            <person name="Qi J."/>
            <person name="Zhao F."/>
            <person name="Wang Q."/>
            <person name="Bedoya-Reina O.C."/>
            <person name="Katiyar N."/>
            <person name="Tomsho L.P."/>
            <person name="Kasson L.M."/>
            <person name="Hardie R.A."/>
            <person name="Woodbridge P."/>
            <person name="Tindall E.A."/>
            <person name="Bertelsen M.F."/>
            <person name="Dixon D."/>
            <person name="Pyecroft S."/>
            <person name="Helgen K.M."/>
            <person name="Lesk A.M."/>
            <person name="Pringle T.H."/>
            <person name="Patterson N."/>
            <person name="Zhang Y."/>
            <person name="Kreiss A."/>
            <person name="Woods G.M."/>
            <person name="Jones M.E."/>
            <person name="Schuster S.C."/>
        </authorList>
    </citation>
    <scope>NUCLEOTIDE SEQUENCE [LARGE SCALE GENOMIC DNA]</scope>
</reference>
<evidence type="ECO:0000256" key="5">
    <source>
        <dbReference type="ARBA" id="ARBA00022989"/>
    </source>
</evidence>
<evidence type="ECO:0000256" key="7">
    <source>
        <dbReference type="ARBA" id="ARBA00023157"/>
    </source>
</evidence>
<dbReference type="PANTHER" id="PTHR45813:SF1">
    <property type="entry name" value="ADHESION G PROTEIN-COUPLED RECEPTOR F4"/>
    <property type="match status" value="1"/>
</dbReference>
<feature type="transmembrane region" description="Helical" evidence="10">
    <location>
        <begin position="444"/>
        <end position="465"/>
    </location>
</feature>
<dbReference type="InterPro" id="IPR051587">
    <property type="entry name" value="Adhesion_GPCR"/>
</dbReference>
<evidence type="ECO:0000256" key="8">
    <source>
        <dbReference type="ARBA" id="ARBA00023180"/>
    </source>
</evidence>
<dbReference type="InterPro" id="IPR046338">
    <property type="entry name" value="GAIN_dom_sf"/>
</dbReference>
<feature type="transmembrane region" description="Helical" evidence="10">
    <location>
        <begin position="485"/>
        <end position="508"/>
    </location>
</feature>
<evidence type="ECO:0000259" key="11">
    <source>
        <dbReference type="PROSITE" id="PS50221"/>
    </source>
</evidence>
<evidence type="ECO:0000256" key="10">
    <source>
        <dbReference type="SAM" id="Phobius"/>
    </source>
</evidence>
<protein>
    <submittedName>
        <fullName evidence="13">Adhesion G protein-coupled receptor F4</fullName>
    </submittedName>
</protein>
<dbReference type="FunFam" id="1.20.1070.10:FF:000058">
    <property type="entry name" value="Adhesion G protein-coupled receptor F5"/>
    <property type="match status" value="1"/>
</dbReference>
<feature type="domain" description="GAIN-B" evidence="11">
    <location>
        <begin position="252"/>
        <end position="399"/>
    </location>
</feature>
<keyword evidence="5 10" id="KW-1133">Transmembrane helix</keyword>
<feature type="transmembrane region" description="Helical" evidence="10">
    <location>
        <begin position="409"/>
        <end position="432"/>
    </location>
</feature>
<dbReference type="Pfam" id="PF00002">
    <property type="entry name" value="7tm_2"/>
    <property type="match status" value="1"/>
</dbReference>
<dbReference type="Gene3D" id="2.60.220.50">
    <property type="match status" value="1"/>
</dbReference>
<feature type="compositionally biased region" description="Polar residues" evidence="9">
    <location>
        <begin position="1"/>
        <end position="15"/>
    </location>
</feature>
<evidence type="ECO:0000256" key="4">
    <source>
        <dbReference type="ARBA" id="ARBA00022729"/>
    </source>
</evidence>
<evidence type="ECO:0000313" key="14">
    <source>
        <dbReference type="Proteomes" id="UP000007648"/>
    </source>
</evidence>
<dbReference type="Gene3D" id="1.20.1070.10">
    <property type="entry name" value="Rhodopsin 7-helix transmembrane proteins"/>
    <property type="match status" value="1"/>
</dbReference>
<evidence type="ECO:0000256" key="3">
    <source>
        <dbReference type="ARBA" id="ARBA00022692"/>
    </source>
</evidence>
<dbReference type="InterPro" id="IPR017981">
    <property type="entry name" value="GPCR_2-like_7TM"/>
</dbReference>
<feature type="region of interest" description="Disordered" evidence="9">
    <location>
        <begin position="1"/>
        <end position="20"/>
    </location>
</feature>
<accession>G3VYK0</accession>
<feature type="domain" description="G-protein coupled receptors family 2 profile 2" evidence="12">
    <location>
        <begin position="403"/>
        <end position="658"/>
    </location>
</feature>
<dbReference type="InterPro" id="IPR000832">
    <property type="entry name" value="GPCR_2_secretin-like"/>
</dbReference>
<evidence type="ECO:0000259" key="12">
    <source>
        <dbReference type="PROSITE" id="PS50261"/>
    </source>
</evidence>
<dbReference type="GO" id="GO:0007189">
    <property type="term" value="P:adenylate cyclase-activating G protein-coupled receptor signaling pathway"/>
    <property type="evidence" value="ECO:0007669"/>
    <property type="project" value="TreeGrafter"/>
</dbReference>
<dbReference type="PRINTS" id="PR01695">
    <property type="entry name" value="IGHEPTARCPTR"/>
</dbReference>
<comment type="subcellular location">
    <subcellularLocation>
        <location evidence="1">Membrane</location>
        <topology evidence="1">Multi-pass membrane protein</topology>
    </subcellularLocation>
</comment>
<dbReference type="AlphaFoldDB" id="G3VYK0"/>